<keyword evidence="2" id="KW-1185">Reference proteome</keyword>
<evidence type="ECO:0000313" key="2">
    <source>
        <dbReference type="Proteomes" id="UP000319732"/>
    </source>
</evidence>
<dbReference type="Proteomes" id="UP000319732">
    <property type="component" value="Unassembled WGS sequence"/>
</dbReference>
<gene>
    <name evidence="1" type="ORF">FKG94_15405</name>
</gene>
<evidence type="ECO:0000313" key="1">
    <source>
        <dbReference type="EMBL" id="TQV75995.1"/>
    </source>
</evidence>
<protein>
    <submittedName>
        <fullName evidence="1">Uncharacterized protein</fullName>
    </submittedName>
</protein>
<reference evidence="1 2" key="1">
    <citation type="submission" date="2019-06" db="EMBL/GenBank/DDBJ databases">
        <title>Whole genome sequence for Cellvibrionaceae sp. R142.</title>
        <authorList>
            <person name="Wang G."/>
        </authorList>
    </citation>
    <scope>NUCLEOTIDE SEQUENCE [LARGE SCALE GENOMIC DNA]</scope>
    <source>
        <strain evidence="1 2">R142</strain>
    </source>
</reference>
<dbReference type="RefSeq" id="WP_142905204.1">
    <property type="nucleotide sequence ID" value="NZ_ML660095.1"/>
</dbReference>
<comment type="caution">
    <text evidence="1">The sequence shown here is derived from an EMBL/GenBank/DDBJ whole genome shotgun (WGS) entry which is preliminary data.</text>
</comment>
<proteinExistence type="predicted"/>
<name>A0A545TFM0_9GAMM</name>
<dbReference type="AlphaFoldDB" id="A0A545TFM0"/>
<sequence>MTIHSVLLSASVLLAACGGGETSDTEQLSRDADLTVSSVTGSRMTVETDEATLVSYSLGLEPLWGLLPDAAALYVYGTEALSSFRLKIPPGD</sequence>
<accession>A0A545TFM0</accession>
<organism evidence="1 2">
    <name type="scientific">Exilibacterium tricleocarpae</name>
    <dbReference type="NCBI Taxonomy" id="2591008"/>
    <lineage>
        <taxon>Bacteria</taxon>
        <taxon>Pseudomonadati</taxon>
        <taxon>Pseudomonadota</taxon>
        <taxon>Gammaproteobacteria</taxon>
        <taxon>Cellvibrionales</taxon>
        <taxon>Cellvibrionaceae</taxon>
        <taxon>Exilibacterium</taxon>
    </lineage>
</organism>
<dbReference type="EMBL" id="VHSG01000015">
    <property type="protein sequence ID" value="TQV75995.1"/>
    <property type="molecule type" value="Genomic_DNA"/>
</dbReference>